<accession>A0A7S1CVP9</accession>
<dbReference type="Gene3D" id="3.30.560.10">
    <property type="entry name" value="Glucose Oxidase, domain 3"/>
    <property type="match status" value="1"/>
</dbReference>
<dbReference type="InterPro" id="IPR000172">
    <property type="entry name" value="GMC_OxRdtase_N"/>
</dbReference>
<dbReference type="GO" id="GO:0016020">
    <property type="term" value="C:membrane"/>
    <property type="evidence" value="ECO:0007669"/>
    <property type="project" value="TreeGrafter"/>
</dbReference>
<dbReference type="GO" id="GO:0019285">
    <property type="term" value="P:glycine betaine biosynthetic process from choline"/>
    <property type="evidence" value="ECO:0007669"/>
    <property type="project" value="TreeGrafter"/>
</dbReference>
<evidence type="ECO:0000259" key="6">
    <source>
        <dbReference type="PROSITE" id="PS00624"/>
    </source>
</evidence>
<name>A0A7S1CVP9_9CHLO</name>
<feature type="domain" description="Glucose-methanol-choline oxidoreductase N-terminal" evidence="6">
    <location>
        <begin position="340"/>
        <end position="354"/>
    </location>
</feature>
<dbReference type="SUPFAM" id="SSF51905">
    <property type="entry name" value="FAD/NAD(P)-binding domain"/>
    <property type="match status" value="1"/>
</dbReference>
<dbReference type="AlphaFoldDB" id="A0A7S1CVP9"/>
<sequence length="642" mass="69241">MALRLHSSCGTGCRHSRRQHTALSNSMGGGILKQVNQNQSKSSITRSRLRKTPISTAMPRGVNSRHIVSAAASQINANPTEGKKFDYIIVGGGLAGCVLANRLSADPNLNILLVEAGPDNTSRNTKIPAAFTRIFRSDLDWNLFTERQQALADRQVYLPRGKVLGGSSSTNATLYMRGSSDDYDSWGVDGWSSKDVLEWFKLAETNADIKDPAVHGTDGPMHVENPRYNNFLHQTFFEAAKEIGIPANSDFNDWRHKQEGYGTFQVTQDKGVRADGYREYLRPIVNRNNLQILTGTSVTKVLFDQKKAIGVQFTTEEVSTMRERMTAELKADGEVIMSSGSIHTPHILQLSGVGDDAALLELGIRPTANIPGVGENLQDQPAVLVASPLKRELDGKSLSDHIYNASGGLRKRAILAYLLFGKGPLTSTGCDRGAMLATDAAEGGAPDLQIRFVPGMALDPDGVSTYTRFGKFQKEGKKWPSGVTFQLVAARAHGQGSVCIKSDDPFESPLINSGYLNDQGGKDLATLRNGIHIARKIASSKAMSSVLDGELFPGEDISTDNAIEEYIRKSIHSSNALVGTCRMGANPESGDVVDKDLRIFGLTGIRVVDASVIPKIPGGQTGAATVMIAEKAAAMLVGKRES</sequence>
<evidence type="ECO:0000256" key="1">
    <source>
        <dbReference type="ARBA" id="ARBA00001974"/>
    </source>
</evidence>
<evidence type="ECO:0000313" key="7">
    <source>
        <dbReference type="EMBL" id="CAD8928328.1"/>
    </source>
</evidence>
<evidence type="ECO:0000256" key="4">
    <source>
        <dbReference type="ARBA" id="ARBA00022827"/>
    </source>
</evidence>
<comment type="similarity">
    <text evidence="2">Belongs to the GMC oxidoreductase family.</text>
</comment>
<reference evidence="7" key="1">
    <citation type="submission" date="2021-01" db="EMBL/GenBank/DDBJ databases">
        <authorList>
            <person name="Corre E."/>
            <person name="Pelletier E."/>
            <person name="Niang G."/>
            <person name="Scheremetjew M."/>
            <person name="Finn R."/>
            <person name="Kale V."/>
            <person name="Holt S."/>
            <person name="Cochrane G."/>
            <person name="Meng A."/>
            <person name="Brown T."/>
            <person name="Cohen L."/>
        </authorList>
    </citation>
    <scope>NUCLEOTIDE SEQUENCE</scope>
    <source>
        <strain evidence="7">CCMP2329</strain>
    </source>
</reference>
<comment type="cofactor">
    <cofactor evidence="1 5">
        <name>FAD</name>
        <dbReference type="ChEBI" id="CHEBI:57692"/>
    </cofactor>
</comment>
<keyword evidence="4 5" id="KW-0274">FAD</keyword>
<evidence type="ECO:0000256" key="3">
    <source>
        <dbReference type="ARBA" id="ARBA00022630"/>
    </source>
</evidence>
<dbReference type="PANTHER" id="PTHR11552:SF147">
    <property type="entry name" value="CHOLINE DEHYDROGENASE, MITOCHONDRIAL"/>
    <property type="match status" value="1"/>
</dbReference>
<feature type="binding site" evidence="5">
    <location>
        <position position="163"/>
    </location>
    <ligand>
        <name>FAD</name>
        <dbReference type="ChEBI" id="CHEBI:57692"/>
    </ligand>
</feature>
<dbReference type="Pfam" id="PF05199">
    <property type="entry name" value="GMC_oxred_C"/>
    <property type="match status" value="1"/>
</dbReference>
<protein>
    <recommendedName>
        <fullName evidence="6">Glucose-methanol-choline oxidoreductase N-terminal domain-containing protein</fullName>
    </recommendedName>
</protein>
<dbReference type="SUPFAM" id="SSF54373">
    <property type="entry name" value="FAD-linked reductases, C-terminal domain"/>
    <property type="match status" value="1"/>
</dbReference>
<dbReference type="InterPro" id="IPR007867">
    <property type="entry name" value="GMC_OxRtase_C"/>
</dbReference>
<dbReference type="Gene3D" id="3.50.50.60">
    <property type="entry name" value="FAD/NAD(P)-binding domain"/>
    <property type="match status" value="1"/>
</dbReference>
<dbReference type="GO" id="GO:0050660">
    <property type="term" value="F:flavin adenine dinucleotide binding"/>
    <property type="evidence" value="ECO:0007669"/>
    <property type="project" value="InterPro"/>
</dbReference>
<dbReference type="EMBL" id="HBFV01000995">
    <property type="protein sequence ID" value="CAD8928328.1"/>
    <property type="molecule type" value="Transcribed_RNA"/>
</dbReference>
<dbReference type="GO" id="GO:0008812">
    <property type="term" value="F:choline dehydrogenase activity"/>
    <property type="evidence" value="ECO:0007669"/>
    <property type="project" value="TreeGrafter"/>
</dbReference>
<dbReference type="PIRSF" id="PIRSF000137">
    <property type="entry name" value="Alcohol_oxidase"/>
    <property type="match status" value="1"/>
</dbReference>
<dbReference type="Pfam" id="PF00732">
    <property type="entry name" value="GMC_oxred_N"/>
    <property type="match status" value="1"/>
</dbReference>
<evidence type="ECO:0000256" key="2">
    <source>
        <dbReference type="ARBA" id="ARBA00010790"/>
    </source>
</evidence>
<dbReference type="InterPro" id="IPR012132">
    <property type="entry name" value="GMC_OxRdtase"/>
</dbReference>
<dbReference type="PROSITE" id="PS00624">
    <property type="entry name" value="GMC_OXRED_2"/>
    <property type="match status" value="1"/>
</dbReference>
<proteinExistence type="inferred from homology"/>
<evidence type="ECO:0000256" key="5">
    <source>
        <dbReference type="PIRSR" id="PIRSR000137-2"/>
    </source>
</evidence>
<keyword evidence="3" id="KW-0285">Flavoprotein</keyword>
<feature type="binding site" evidence="5">
    <location>
        <position position="298"/>
    </location>
    <ligand>
        <name>FAD</name>
        <dbReference type="ChEBI" id="CHEBI:57692"/>
    </ligand>
</feature>
<gene>
    <name evidence="7" type="ORF">POKL1161_LOCUS681</name>
</gene>
<dbReference type="InterPro" id="IPR036188">
    <property type="entry name" value="FAD/NAD-bd_sf"/>
</dbReference>
<organism evidence="7">
    <name type="scientific">Picochlorum oklahomense</name>
    <dbReference type="NCBI Taxonomy" id="249345"/>
    <lineage>
        <taxon>Eukaryota</taxon>
        <taxon>Viridiplantae</taxon>
        <taxon>Chlorophyta</taxon>
        <taxon>core chlorophytes</taxon>
        <taxon>Trebouxiophyceae</taxon>
        <taxon>Trebouxiophyceae incertae sedis</taxon>
        <taxon>Picochlorum</taxon>
    </lineage>
</organism>
<dbReference type="PANTHER" id="PTHR11552">
    <property type="entry name" value="GLUCOSE-METHANOL-CHOLINE GMC OXIDOREDUCTASE"/>
    <property type="match status" value="1"/>
</dbReference>